<sequence>MQAKRHRSSFPDVIDEARRIFNRRVSNKPSLDARGADRTKEAVARKTASYCACFARSVRVVDILSGKPILGDAEAFKTRFHTVFRESGPTLELAVRARALLTSERDSSRSYVLDLELQSSLVTPVGPMLDGSLGLRGPRVQELWALYEVQDGLVTNLWLMPAQGDDGRGEAALNSLYKRKEWSAFDAILRRQLGAGYVTTTGPLCSLSIGRFEMQGRRNTMEDMLSIERLPADHLARPADSCLHFLGLYDGHGGAACATYAAENLHKHLQRRLNAVSSAKDFNAHDTFREAFEETEKAFLKDSESASGSCALTLLVGGGKMYIAHLGDSRAVLGVGPQAEAVRLTEDHKPDSASEKIRCESAGGSVIMGGRCWRITHDGTAMMLATSRSLGDRTFKDSWERVATAAVLERTLDREAALEAAQQPMADEGDCLNESHAVTPLLSAVPDVSVRELTDEDKFIVLACDGVWDVLSDQEACRCVRTALIESQSAEAAARKLAGMAFNLGSEDNISVIIAIIRHELA</sequence>
<proteinExistence type="inferred from homology"/>
<evidence type="ECO:0000256" key="2">
    <source>
        <dbReference type="ARBA" id="ARBA00022801"/>
    </source>
</evidence>
<dbReference type="Gene3D" id="3.10.450.50">
    <property type="match status" value="1"/>
</dbReference>
<dbReference type="PANTHER" id="PTHR47992">
    <property type="entry name" value="PROTEIN PHOSPHATASE"/>
    <property type="match status" value="1"/>
</dbReference>
<dbReference type="Pfam" id="PF00481">
    <property type="entry name" value="PP2C"/>
    <property type="match status" value="1"/>
</dbReference>
<keyword evidence="7" id="KW-1185">Reference proteome</keyword>
<dbReference type="PROSITE" id="PS01032">
    <property type="entry name" value="PPM_1"/>
    <property type="match status" value="1"/>
</dbReference>
<comment type="caution">
    <text evidence="6">The sequence shown here is derived from an EMBL/GenBank/DDBJ whole genome shotgun (WGS) entry which is preliminary data.</text>
</comment>
<keyword evidence="3 4" id="KW-0904">Protein phosphatase</keyword>
<dbReference type="GO" id="GO:0046872">
    <property type="term" value="F:metal ion binding"/>
    <property type="evidence" value="ECO:0007669"/>
    <property type="project" value="UniProtKB-KW"/>
</dbReference>
<dbReference type="Proteomes" id="UP001515480">
    <property type="component" value="Unassembled WGS sequence"/>
</dbReference>
<dbReference type="InterPro" id="IPR015655">
    <property type="entry name" value="PP2C"/>
</dbReference>
<organism evidence="6 7">
    <name type="scientific">Prymnesium parvum</name>
    <name type="common">Toxic golden alga</name>
    <dbReference type="NCBI Taxonomy" id="97485"/>
    <lineage>
        <taxon>Eukaryota</taxon>
        <taxon>Haptista</taxon>
        <taxon>Haptophyta</taxon>
        <taxon>Prymnesiophyceae</taxon>
        <taxon>Prymnesiales</taxon>
        <taxon>Prymnesiaceae</taxon>
        <taxon>Prymnesium</taxon>
    </lineage>
</organism>
<evidence type="ECO:0000256" key="3">
    <source>
        <dbReference type="ARBA" id="ARBA00022912"/>
    </source>
</evidence>
<dbReference type="InterPro" id="IPR001932">
    <property type="entry name" value="PPM-type_phosphatase-like_dom"/>
</dbReference>
<comment type="similarity">
    <text evidence="4">Belongs to the PP2C family.</text>
</comment>
<name>A0AB34IR79_PRYPA</name>
<gene>
    <name evidence="6" type="ORF">AB1Y20_010473</name>
</gene>
<keyword evidence="2 4" id="KW-0378">Hydrolase</keyword>
<evidence type="ECO:0000313" key="6">
    <source>
        <dbReference type="EMBL" id="KAL1504063.1"/>
    </source>
</evidence>
<dbReference type="InterPro" id="IPR036457">
    <property type="entry name" value="PPM-type-like_dom_sf"/>
</dbReference>
<dbReference type="AlphaFoldDB" id="A0AB34IR79"/>
<accession>A0AB34IR79</accession>
<dbReference type="Gene3D" id="3.60.40.10">
    <property type="entry name" value="PPM-type phosphatase domain"/>
    <property type="match status" value="1"/>
</dbReference>
<evidence type="ECO:0000256" key="4">
    <source>
        <dbReference type="RuleBase" id="RU003465"/>
    </source>
</evidence>
<dbReference type="CDD" id="cd00143">
    <property type="entry name" value="PP2Cc"/>
    <property type="match status" value="1"/>
</dbReference>
<evidence type="ECO:0000259" key="5">
    <source>
        <dbReference type="PROSITE" id="PS51746"/>
    </source>
</evidence>
<keyword evidence="1" id="KW-0479">Metal-binding</keyword>
<dbReference type="InterPro" id="IPR000222">
    <property type="entry name" value="PP2C_BS"/>
</dbReference>
<dbReference type="SUPFAM" id="SSF81606">
    <property type="entry name" value="PP2C-like"/>
    <property type="match status" value="1"/>
</dbReference>
<evidence type="ECO:0000313" key="7">
    <source>
        <dbReference type="Proteomes" id="UP001515480"/>
    </source>
</evidence>
<evidence type="ECO:0000256" key="1">
    <source>
        <dbReference type="ARBA" id="ARBA00022723"/>
    </source>
</evidence>
<feature type="domain" description="PPM-type phosphatase" evidence="5">
    <location>
        <begin position="208"/>
        <end position="517"/>
    </location>
</feature>
<dbReference type="SMART" id="SM00332">
    <property type="entry name" value="PP2Cc"/>
    <property type="match status" value="1"/>
</dbReference>
<reference evidence="6 7" key="1">
    <citation type="journal article" date="2024" name="Science">
        <title>Giant polyketide synthase enzymes in the biosynthesis of giant marine polyether toxins.</title>
        <authorList>
            <person name="Fallon T.R."/>
            <person name="Shende V.V."/>
            <person name="Wierzbicki I.H."/>
            <person name="Pendleton A.L."/>
            <person name="Watervoot N.F."/>
            <person name="Auber R.P."/>
            <person name="Gonzalez D.J."/>
            <person name="Wisecaver J.H."/>
            <person name="Moore B.S."/>
        </authorList>
    </citation>
    <scope>NUCLEOTIDE SEQUENCE [LARGE SCALE GENOMIC DNA]</scope>
    <source>
        <strain evidence="6 7">12B1</strain>
    </source>
</reference>
<dbReference type="PROSITE" id="PS51746">
    <property type="entry name" value="PPM_2"/>
    <property type="match status" value="1"/>
</dbReference>
<dbReference type="EMBL" id="JBGBPQ010000020">
    <property type="protein sequence ID" value="KAL1504063.1"/>
    <property type="molecule type" value="Genomic_DNA"/>
</dbReference>
<dbReference type="GO" id="GO:0004722">
    <property type="term" value="F:protein serine/threonine phosphatase activity"/>
    <property type="evidence" value="ECO:0007669"/>
    <property type="project" value="InterPro"/>
</dbReference>
<protein>
    <recommendedName>
        <fullName evidence="5">PPM-type phosphatase domain-containing protein</fullName>
    </recommendedName>
</protein>